<evidence type="ECO:0000256" key="4">
    <source>
        <dbReference type="ARBA" id="ARBA00023002"/>
    </source>
</evidence>
<dbReference type="PANTHER" id="PTHR42879:SF2">
    <property type="entry name" value="3-OXOACYL-[ACYL-CARRIER-PROTEIN] REDUCTASE FABG"/>
    <property type="match status" value="1"/>
</dbReference>
<dbReference type="Pfam" id="PF13561">
    <property type="entry name" value="adh_short_C2"/>
    <property type="match status" value="1"/>
</dbReference>
<dbReference type="GO" id="GO:0051287">
    <property type="term" value="F:NAD binding"/>
    <property type="evidence" value="ECO:0007669"/>
    <property type="project" value="InterPro"/>
</dbReference>
<dbReference type="InterPro" id="IPR057326">
    <property type="entry name" value="KR_dom"/>
</dbReference>
<feature type="active site" description="Proton acceptor" evidence="6">
    <location>
        <position position="168"/>
    </location>
</feature>
<evidence type="ECO:0000256" key="1">
    <source>
        <dbReference type="ARBA" id="ARBA00006484"/>
    </source>
</evidence>
<dbReference type="EMBL" id="MG976688">
    <property type="protein sequence ID" value="AXY63660.1"/>
    <property type="molecule type" value="Genomic_DNA"/>
</dbReference>
<evidence type="ECO:0000256" key="2">
    <source>
        <dbReference type="ARBA" id="ARBA00012948"/>
    </source>
</evidence>
<evidence type="ECO:0000259" key="8">
    <source>
        <dbReference type="SMART" id="SM00822"/>
    </source>
</evidence>
<dbReference type="RefSeq" id="YP_009530971.1">
    <property type="nucleotide sequence ID" value="NC_039737.1"/>
</dbReference>
<dbReference type="SUPFAM" id="SSF51735">
    <property type="entry name" value="NAD(P)-binding Rossmann-fold domains"/>
    <property type="match status" value="1"/>
</dbReference>
<evidence type="ECO:0000256" key="7">
    <source>
        <dbReference type="PIRSR" id="PIRSR611284-2"/>
    </source>
</evidence>
<evidence type="ECO:0000256" key="3">
    <source>
        <dbReference type="ARBA" id="ARBA00022857"/>
    </source>
</evidence>
<protein>
    <recommendedName>
        <fullName evidence="2">3-oxoacyl-[acyl-carrier-protein] reductase</fullName>
        <ecNumber evidence="2">1.1.1.100</ecNumber>
    </recommendedName>
</protein>
<reference evidence="9" key="1">
    <citation type="submission" date="2018-02" db="EMBL/GenBank/DDBJ databases">
        <title>Genome reduction pattern in chromatophore genome of Paulinella.</title>
        <authorList>
            <person name="Lhee D."/>
            <person name="Yoon H.S."/>
        </authorList>
    </citation>
    <scope>NUCLEOTIDE SEQUENCE</scope>
    <source>
        <strain evidence="9">NZ27</strain>
    </source>
</reference>
<dbReference type="AlphaFoldDB" id="A0A385I1D5"/>
<dbReference type="InterPro" id="IPR011284">
    <property type="entry name" value="3oxo_ACP_reduc"/>
</dbReference>
<keyword evidence="3 7" id="KW-0521">NADP</keyword>
<dbReference type="EC" id="1.1.1.100" evidence="2"/>
<feature type="binding site" evidence="7">
    <location>
        <position position="103"/>
    </location>
    <ligand>
        <name>NADP(+)</name>
        <dbReference type="ChEBI" id="CHEBI:58349"/>
    </ligand>
</feature>
<comment type="catalytic activity">
    <reaction evidence="5">
        <text>a (3R)-hydroxyacyl-[ACP] + NADP(+) = a 3-oxoacyl-[ACP] + NADPH + H(+)</text>
        <dbReference type="Rhea" id="RHEA:17397"/>
        <dbReference type="Rhea" id="RHEA-COMP:9916"/>
        <dbReference type="Rhea" id="RHEA-COMP:9945"/>
        <dbReference type="ChEBI" id="CHEBI:15378"/>
        <dbReference type="ChEBI" id="CHEBI:57783"/>
        <dbReference type="ChEBI" id="CHEBI:58349"/>
        <dbReference type="ChEBI" id="CHEBI:78776"/>
        <dbReference type="ChEBI" id="CHEBI:78827"/>
        <dbReference type="EC" id="1.1.1.100"/>
    </reaction>
</comment>
<feature type="binding site" evidence="7">
    <location>
        <begin position="25"/>
        <end position="28"/>
    </location>
    <ligand>
        <name>NADP(+)</name>
        <dbReference type="ChEBI" id="CHEBI:58349"/>
    </ligand>
</feature>
<dbReference type="GO" id="GO:0004316">
    <property type="term" value="F:3-oxoacyl-[acyl-carrier-protein] reductase (NADPH) activity"/>
    <property type="evidence" value="ECO:0007669"/>
    <property type="project" value="UniProtKB-EC"/>
</dbReference>
<feature type="binding site" evidence="7">
    <location>
        <position position="201"/>
    </location>
    <ligand>
        <name>NADP(+)</name>
        <dbReference type="ChEBI" id="CHEBI:58349"/>
    </ligand>
</feature>
<dbReference type="InterPro" id="IPR050259">
    <property type="entry name" value="SDR"/>
</dbReference>
<dbReference type="CDD" id="cd05333">
    <property type="entry name" value="BKR_SDR_c"/>
    <property type="match status" value="1"/>
</dbReference>
<proteinExistence type="inferred from homology"/>
<dbReference type="SMART" id="SM00822">
    <property type="entry name" value="PKS_KR"/>
    <property type="match status" value="1"/>
</dbReference>
<sequence length="259" mass="27433">MINTNSHMNNLSLDILSGQTILVTGSSRGIGRAIALELATFGAEVVVNYMHSRNDADEIVAAIHSMGGKAYALQANVAVEQEVENLIATIVNRSGHIDVLVNNAGITHDKLLVRMKTDEWQSVIDLNLSGVFFCTRAAGRFMLKRRKGRIVNITSVVGLTGNVGQANYAAAKAGVIGLTRSAAKEFASRGITVNAVAPGFIKTDMTQNLNLSNIQTAIPLGILGNPEHIAGAVRFLVSDYAASYITGQVLRVDGGLSMG</sequence>
<keyword evidence="9" id="KW-0934">Plastid</keyword>
<dbReference type="PROSITE" id="PS00061">
    <property type="entry name" value="ADH_SHORT"/>
    <property type="match status" value="1"/>
</dbReference>
<dbReference type="FunFam" id="3.40.50.720:FF:000115">
    <property type="entry name" value="3-oxoacyl-[acyl-carrier-protein] reductase FabG"/>
    <property type="match status" value="1"/>
</dbReference>
<accession>A0A385I1D5</accession>
<dbReference type="GeneID" id="38331609"/>
<feature type="binding site" evidence="7">
    <location>
        <begin position="168"/>
        <end position="172"/>
    </location>
    <ligand>
        <name>NADP(+)</name>
        <dbReference type="ChEBI" id="CHEBI:58349"/>
    </ligand>
</feature>
<dbReference type="PANTHER" id="PTHR42879">
    <property type="entry name" value="3-OXOACYL-(ACYL-CARRIER-PROTEIN) REDUCTASE"/>
    <property type="match status" value="1"/>
</dbReference>
<dbReference type="InterPro" id="IPR020904">
    <property type="entry name" value="Sc_DH/Rdtase_CS"/>
</dbReference>
<keyword evidence="4" id="KW-0560">Oxidoreductase</keyword>
<dbReference type="InterPro" id="IPR036291">
    <property type="entry name" value="NAD(P)-bd_dom_sf"/>
</dbReference>
<feature type="domain" description="Ketoreductase" evidence="8">
    <location>
        <begin position="19"/>
        <end position="199"/>
    </location>
</feature>
<dbReference type="InterPro" id="IPR002347">
    <property type="entry name" value="SDR_fam"/>
</dbReference>
<dbReference type="GO" id="GO:0006633">
    <property type="term" value="P:fatty acid biosynthetic process"/>
    <property type="evidence" value="ECO:0007669"/>
    <property type="project" value="InterPro"/>
</dbReference>
<evidence type="ECO:0000313" key="9">
    <source>
        <dbReference type="EMBL" id="AXY63660.1"/>
    </source>
</evidence>
<comment type="similarity">
    <text evidence="1">Belongs to the short-chain dehydrogenases/reductases (SDR) family.</text>
</comment>
<dbReference type="Gene3D" id="3.40.50.720">
    <property type="entry name" value="NAD(P)-binding Rossmann-like Domain"/>
    <property type="match status" value="1"/>
</dbReference>
<dbReference type="NCBIfam" id="NF009466">
    <property type="entry name" value="PRK12826.1-2"/>
    <property type="match status" value="1"/>
</dbReference>
<organism evidence="9">
    <name type="scientific">Paulinella micropora</name>
    <dbReference type="NCBI Taxonomy" id="1928728"/>
    <lineage>
        <taxon>Eukaryota</taxon>
        <taxon>Sar</taxon>
        <taxon>Rhizaria</taxon>
        <taxon>Cercozoa</taxon>
        <taxon>Imbricatea</taxon>
        <taxon>Silicofilosea</taxon>
        <taxon>Euglyphida</taxon>
        <taxon>Paulinellidae</taxon>
        <taxon>Paulinella</taxon>
    </lineage>
</organism>
<feature type="binding site" evidence="7">
    <location>
        <begin position="76"/>
        <end position="77"/>
    </location>
    <ligand>
        <name>NADP(+)</name>
        <dbReference type="ChEBI" id="CHEBI:58349"/>
    </ligand>
</feature>
<name>A0A385I1D5_9EUKA</name>
<gene>
    <name evidence="9" type="primary">fabG</name>
    <name evidence="9" type="ORF">PMNZ_739</name>
</gene>
<dbReference type="PRINTS" id="PR00081">
    <property type="entry name" value="GDHRDH"/>
</dbReference>
<dbReference type="NCBIfam" id="TIGR01830">
    <property type="entry name" value="3oxo_ACP_reduc"/>
    <property type="match status" value="1"/>
</dbReference>
<evidence type="ECO:0000256" key="6">
    <source>
        <dbReference type="PIRSR" id="PIRSR611284-1"/>
    </source>
</evidence>
<evidence type="ECO:0000256" key="5">
    <source>
        <dbReference type="ARBA" id="ARBA00048508"/>
    </source>
</evidence>
<geneLocation type="plastid" evidence="9"/>
<dbReference type="PRINTS" id="PR00080">
    <property type="entry name" value="SDRFAMILY"/>
</dbReference>